<dbReference type="InterPro" id="IPR049883">
    <property type="entry name" value="NOTCH1_EGF-like"/>
</dbReference>
<evidence type="ECO:0000256" key="1">
    <source>
        <dbReference type="ARBA" id="ARBA00004370"/>
    </source>
</evidence>
<evidence type="ECO:0000259" key="12">
    <source>
        <dbReference type="PROSITE" id="PS50026"/>
    </source>
</evidence>
<comment type="subcellular location">
    <subcellularLocation>
        <location evidence="1">Membrane</location>
    </subcellularLocation>
</comment>
<dbReference type="InterPro" id="IPR056619">
    <property type="entry name" value="C8-3_MUC4"/>
</dbReference>
<dbReference type="GO" id="GO:0005509">
    <property type="term" value="F:calcium ion binding"/>
    <property type="evidence" value="ECO:0007669"/>
    <property type="project" value="InterPro"/>
</dbReference>
<dbReference type="SMART" id="SM00539">
    <property type="entry name" value="NIDO"/>
    <property type="match status" value="1"/>
</dbReference>
<dbReference type="InterPro" id="IPR051495">
    <property type="entry name" value="Epithelial_Barrier/Signaling"/>
</dbReference>
<dbReference type="PANTHER" id="PTHR13802">
    <property type="entry name" value="MUCIN 4-RELATED"/>
    <property type="match status" value="1"/>
</dbReference>
<evidence type="ECO:0000256" key="3">
    <source>
        <dbReference type="ARBA" id="ARBA00022692"/>
    </source>
</evidence>
<evidence type="ECO:0000259" key="13">
    <source>
        <dbReference type="PROSITE" id="PS50856"/>
    </source>
</evidence>
<evidence type="ECO:0000256" key="6">
    <source>
        <dbReference type="ARBA" id="ARBA00022837"/>
    </source>
</evidence>
<keyword evidence="3 11" id="KW-0812">Transmembrane</keyword>
<feature type="transmembrane region" description="Helical" evidence="11">
    <location>
        <begin position="1620"/>
        <end position="1644"/>
    </location>
</feature>
<keyword evidence="4" id="KW-0732">Signal</keyword>
<dbReference type="PANTHER" id="PTHR13802:SF52">
    <property type="entry name" value="MUCIN-4"/>
    <property type="match status" value="1"/>
</dbReference>
<dbReference type="SMART" id="SM00216">
    <property type="entry name" value="VWD"/>
    <property type="match status" value="1"/>
</dbReference>
<dbReference type="RefSeq" id="XP_032817933.1">
    <property type="nucleotide sequence ID" value="XM_032962042.1"/>
</dbReference>
<name>A0AAJ7TH94_PETMA</name>
<dbReference type="PROSITE" id="PS50026">
    <property type="entry name" value="EGF_3"/>
    <property type="match status" value="6"/>
</dbReference>
<feature type="domain" description="EGF-like" evidence="12">
    <location>
        <begin position="1574"/>
        <end position="1610"/>
    </location>
</feature>
<evidence type="ECO:0000313" key="16">
    <source>
        <dbReference type="Proteomes" id="UP001318040"/>
    </source>
</evidence>
<dbReference type="PROSITE" id="PS50856">
    <property type="entry name" value="AMOP"/>
    <property type="match status" value="1"/>
</dbReference>
<feature type="domain" description="EGF-like" evidence="12">
    <location>
        <begin position="876"/>
        <end position="914"/>
    </location>
</feature>
<feature type="domain" description="EGF-like" evidence="12">
    <location>
        <begin position="833"/>
        <end position="875"/>
    </location>
</feature>
<dbReference type="SUPFAM" id="SSF57184">
    <property type="entry name" value="Growth factor receptor domain"/>
    <property type="match status" value="1"/>
</dbReference>
<evidence type="ECO:0000256" key="8">
    <source>
        <dbReference type="ARBA" id="ARBA00023136"/>
    </source>
</evidence>
<feature type="domain" description="EGF-like" evidence="12">
    <location>
        <begin position="1331"/>
        <end position="1369"/>
    </location>
</feature>
<dbReference type="Pfam" id="PF07645">
    <property type="entry name" value="EGF_CA"/>
    <property type="match status" value="4"/>
</dbReference>
<evidence type="ECO:0000259" key="15">
    <source>
        <dbReference type="PROSITE" id="PS51233"/>
    </source>
</evidence>
<dbReference type="Pfam" id="PF00008">
    <property type="entry name" value="EGF"/>
    <property type="match status" value="1"/>
</dbReference>
<evidence type="ECO:0000256" key="2">
    <source>
        <dbReference type="ARBA" id="ARBA00022536"/>
    </source>
</evidence>
<dbReference type="Pfam" id="PF23263">
    <property type="entry name" value="C8-3_MUC4"/>
    <property type="match status" value="1"/>
</dbReference>
<evidence type="ECO:0000256" key="7">
    <source>
        <dbReference type="ARBA" id="ARBA00022989"/>
    </source>
</evidence>
<dbReference type="PROSITE" id="PS01187">
    <property type="entry name" value="EGF_CA"/>
    <property type="match status" value="2"/>
</dbReference>
<evidence type="ECO:0000256" key="4">
    <source>
        <dbReference type="ARBA" id="ARBA00022729"/>
    </source>
</evidence>
<feature type="disulfide bond" evidence="10">
    <location>
        <begin position="1401"/>
        <end position="1410"/>
    </location>
</feature>
<dbReference type="InterPro" id="IPR003886">
    <property type="entry name" value="NIDO_dom"/>
</dbReference>
<feature type="domain" description="EGF-like" evidence="12">
    <location>
        <begin position="1373"/>
        <end position="1411"/>
    </location>
</feature>
<keyword evidence="2 10" id="KW-0245">EGF-like domain</keyword>
<dbReference type="InterPro" id="IPR000152">
    <property type="entry name" value="EGF-type_Asp/Asn_hydroxyl_site"/>
</dbReference>
<dbReference type="InterPro" id="IPR009030">
    <property type="entry name" value="Growth_fac_rcpt_cys_sf"/>
</dbReference>
<evidence type="ECO:0000256" key="10">
    <source>
        <dbReference type="PROSITE-ProRule" id="PRU00076"/>
    </source>
</evidence>
<dbReference type="Pfam" id="PF06119">
    <property type="entry name" value="NIDO"/>
    <property type="match status" value="1"/>
</dbReference>
<dbReference type="Proteomes" id="UP001318040">
    <property type="component" value="Chromosome 28"/>
</dbReference>
<keyword evidence="16" id="KW-1185">Reference proteome</keyword>
<feature type="disulfide bond" evidence="10">
    <location>
        <begin position="1600"/>
        <end position="1609"/>
    </location>
</feature>
<dbReference type="SMART" id="SM00181">
    <property type="entry name" value="EGF"/>
    <property type="match status" value="11"/>
</dbReference>
<feature type="domain" description="AMOP" evidence="13">
    <location>
        <begin position="256"/>
        <end position="412"/>
    </location>
</feature>
<feature type="domain" description="EGF-like" evidence="12">
    <location>
        <begin position="1292"/>
        <end position="1330"/>
    </location>
</feature>
<reference evidence="17" key="1">
    <citation type="submission" date="2025-08" db="UniProtKB">
        <authorList>
            <consortium name="RefSeq"/>
        </authorList>
    </citation>
    <scope>IDENTIFICATION</scope>
    <source>
        <tissue evidence="17">Sperm</tissue>
    </source>
</reference>
<evidence type="ECO:0000256" key="11">
    <source>
        <dbReference type="SAM" id="Phobius"/>
    </source>
</evidence>
<protein>
    <submittedName>
        <fullName evidence="17">Mucin-4-like isoform X3</fullName>
    </submittedName>
</protein>
<dbReference type="PROSITE" id="PS51220">
    <property type="entry name" value="NIDO"/>
    <property type="match status" value="1"/>
</dbReference>
<dbReference type="PROSITE" id="PS00010">
    <property type="entry name" value="ASX_HYDROXYL"/>
    <property type="match status" value="3"/>
</dbReference>
<evidence type="ECO:0000259" key="14">
    <source>
        <dbReference type="PROSITE" id="PS51220"/>
    </source>
</evidence>
<sequence length="1726" mass="188967">MFGQIPIVVLLNLLPQRLPTVENELLSYAGDTKLTVSTSPTFNVLYGFPLGPTFYNNVYFTKNGVFVFSANQYAPKFPFPYPPPNGFQNGSANAIVATFWDDVDISAGIGNIYFKEYNNVSDVDIKTKTKNLIKKAYANMGDFEPSWMLKVTWEGVPASFENNNRDHTNTFQGILLTDGVFSFCISIFQRMNWQISRRAKNANNALMGYHTGVYGVFYNNEILSQPAEVRYKPENVTGNTGVKGIWVYRLENNSLSTVNSKKSCLNWVNHETMHFWDSTPCPCSYWQGMMDMEFIDEYVIQYYGYQVKPFPGAAYTLQSVWQNPDRSGVRCYYDWQGSLITGQHEGLLPTPWNPPISPWSFYRNAYWFNYVYFQMFIQTDTSNYYTNEVKPYKDCCLNSGDNYFCSLYQTKRPAVSCWNYRPPWFGWMFGDPHITTLDGVDYTFNGLGEYDLLIANDGNVTKFIVQGRTQRAGDNHTSMATNFVALVAMQTGCPMVEWKLDQENTTLLYIEGYQFSVSENATTINGTTVMLSNGSTVASFKSGVSVTVTATMGALQFLISLPEKMRNNTQGLLGIFNGNKTDDFTARNGTILPFNGDKPPKDNRIFFEFGQSWKITNESSLFSYVGSESWLIFNNNTFVPRFFDDLLTENTTKTTEITALCNGSDACIFDALSTGNIAFALQTKKANSTFERINTVVRNSLPNITGSPVLETRVKEAKTIKFNITDLDGDKITLSISSLSPDINITADGVVVWLPTSSQAVFASVVATDGVRAPDGTLTPTLMPLNLTLCNCSANSTCLFSEPMYSVQENQSIFQVAGCNCSDGYTGQFCDENLDACATNPCYPGINCTDLPPPSLGYKCAPCPAGYTGDGENCLDIDECNVTSPCGGHGICSNSPGSFSCSCFPGYRDPPICRDIDECAENTSICNNATENCLNKGGNYSCNPKPGLPGNKPPTINGSTEVKARLNESTILQITVVDPESDPITLTITPNSSDFTIYANGSVGWRPSSTREALVWLVASDGGNSSRVALLLTVCNCSRNAACNFSQPQLSNSNDSPSFQVASCLCSSGYAGTYCDQDYDACGESPCFTGVTCTDLPAPSLNFTCGPCPVGYRGNGRSCLGNKPPTINGSTEVKARLNESTILQITVVDPESDPITLTITPNSSDFTIYANGSVGWRPSSTREALVWLVASDGGNSSRVALSLTVCNCSRNAACNFSQPQLSNSNDSPSFQVASCLCSSGYAGTYCDQDYDACGESPCFTGVTCTDLPAPSLNFMCGPCPVGYRGNGRSCLDIDECNVTSPCGGHGNCSNSPGSFSCSCFPGYRGTTACLDIDECAEQPNSCSSSQLCVNTLGSFQCNCKLGVSDGICSLVCPGLTCPESYCNKHGTCSLNTTTCKQQCACGDSYKGDNCQNGKEIFQAKLKYTELNAVYQLNLTFEGETYDDNLMDNTNSEYARRRDSYIRTVTGRLSSVSLFYYVSLKRFINQGNKVMLTEMTAKYNYTPTKDVIMFYDSSLMQTIRNSFNKTTRSTNVVYLNNLAEDTVVPRDVLPNYYSCDTDLNGYVIVFDSAQGFICKSPCSDTNYCKNGGTCQHLATGVQCKCPANFNGQFCENDVTGVSHGVFFGVLFGVLGGLLLLLLGLLAFCLCKKNNSSLFDDKHSILRSSSRGSYVPWLSSMNESTLQGNVPGITLKGLKTKLDNIDISSKIFTKRPTIVHPKPMDQDSMSSQ</sequence>
<proteinExistence type="predicted"/>
<dbReference type="InterPro" id="IPR018097">
    <property type="entry name" value="EGF_Ca-bd_CS"/>
</dbReference>
<dbReference type="PROSITE" id="PS51233">
    <property type="entry name" value="VWFD"/>
    <property type="match status" value="1"/>
</dbReference>
<dbReference type="PROSITE" id="PS01186">
    <property type="entry name" value="EGF_2"/>
    <property type="match status" value="3"/>
</dbReference>
<feature type="disulfide bond" evidence="10">
    <location>
        <begin position="1382"/>
        <end position="1399"/>
    </location>
</feature>
<dbReference type="SMART" id="SM00179">
    <property type="entry name" value="EGF_CA"/>
    <property type="match status" value="8"/>
</dbReference>
<dbReference type="GO" id="GO:0007160">
    <property type="term" value="P:cell-matrix adhesion"/>
    <property type="evidence" value="ECO:0007669"/>
    <property type="project" value="InterPro"/>
</dbReference>
<keyword evidence="8 11" id="KW-0472">Membrane</keyword>
<dbReference type="InterPro" id="IPR000742">
    <property type="entry name" value="EGF"/>
</dbReference>
<dbReference type="Pfam" id="PF00094">
    <property type="entry name" value="VWD"/>
    <property type="match status" value="1"/>
</dbReference>
<feature type="disulfide bond" evidence="10">
    <location>
        <begin position="1359"/>
        <end position="1368"/>
    </location>
</feature>
<dbReference type="SUPFAM" id="SSF57196">
    <property type="entry name" value="EGF/Laminin"/>
    <property type="match status" value="2"/>
</dbReference>
<dbReference type="GO" id="GO:0016020">
    <property type="term" value="C:membrane"/>
    <property type="evidence" value="ECO:0007669"/>
    <property type="project" value="UniProtKB-SubCell"/>
</dbReference>
<evidence type="ECO:0000256" key="9">
    <source>
        <dbReference type="ARBA" id="ARBA00023157"/>
    </source>
</evidence>
<organism evidence="16 17">
    <name type="scientific">Petromyzon marinus</name>
    <name type="common">Sea lamprey</name>
    <dbReference type="NCBI Taxonomy" id="7757"/>
    <lineage>
        <taxon>Eukaryota</taxon>
        <taxon>Metazoa</taxon>
        <taxon>Chordata</taxon>
        <taxon>Craniata</taxon>
        <taxon>Vertebrata</taxon>
        <taxon>Cyclostomata</taxon>
        <taxon>Hyperoartia</taxon>
        <taxon>Petromyzontiformes</taxon>
        <taxon>Petromyzontidae</taxon>
        <taxon>Petromyzon</taxon>
    </lineage>
</organism>
<dbReference type="InterPro" id="IPR001881">
    <property type="entry name" value="EGF-like_Ca-bd_dom"/>
</dbReference>
<evidence type="ECO:0000256" key="5">
    <source>
        <dbReference type="ARBA" id="ARBA00022737"/>
    </source>
</evidence>
<dbReference type="InterPro" id="IPR005533">
    <property type="entry name" value="AMOP_dom"/>
</dbReference>
<feature type="domain" description="VWFD" evidence="15">
    <location>
        <begin position="424"/>
        <end position="621"/>
    </location>
</feature>
<dbReference type="FunFam" id="2.10.25.10:FF:000027">
    <property type="entry name" value="Thrombospondin 3"/>
    <property type="match status" value="2"/>
</dbReference>
<dbReference type="CDD" id="cd00054">
    <property type="entry name" value="EGF_CA"/>
    <property type="match status" value="4"/>
</dbReference>
<keyword evidence="7 11" id="KW-1133">Transmembrane helix</keyword>
<evidence type="ECO:0000313" key="17">
    <source>
        <dbReference type="RefSeq" id="XP_032817933.1"/>
    </source>
</evidence>
<dbReference type="Gene3D" id="2.10.25.10">
    <property type="entry name" value="Laminin"/>
    <property type="match status" value="8"/>
</dbReference>
<dbReference type="PROSITE" id="PS00022">
    <property type="entry name" value="EGF_1"/>
    <property type="match status" value="2"/>
</dbReference>
<keyword evidence="9 10" id="KW-1015">Disulfide bond</keyword>
<dbReference type="InterPro" id="IPR001846">
    <property type="entry name" value="VWF_type-D"/>
</dbReference>
<dbReference type="FunFam" id="2.10.25.10:FF:000038">
    <property type="entry name" value="Fibrillin 2"/>
    <property type="match status" value="1"/>
</dbReference>
<feature type="domain" description="NIDO" evidence="14">
    <location>
        <begin position="98"/>
        <end position="253"/>
    </location>
</feature>
<accession>A0AAJ7TH94</accession>
<gene>
    <name evidence="17" type="primary">LOC116946845</name>
</gene>
<comment type="caution">
    <text evidence="10">Lacks conserved residue(s) required for the propagation of feature annotation.</text>
</comment>
<keyword evidence="6" id="KW-0106">Calcium</keyword>
<keyword evidence="5" id="KW-0677">Repeat</keyword>
<dbReference type="SMART" id="SM00723">
    <property type="entry name" value="AMOP"/>
    <property type="match status" value="1"/>
</dbReference>